<reference evidence="5 6" key="1">
    <citation type="submission" date="2018-10" db="EMBL/GenBank/DDBJ databases">
        <title>Butyricimonas faecalis sp. nov., isolated from human faeces and emended description of the genus Butyricimonas.</title>
        <authorList>
            <person name="Le Roy T."/>
            <person name="Van der Smissen P."/>
            <person name="Paquot A."/>
            <person name="Delzenne N."/>
            <person name="Muccioli G."/>
            <person name="Collet J.-F."/>
            <person name="Cani P.D."/>
        </authorList>
    </citation>
    <scope>NUCLEOTIDE SEQUENCE [LARGE SCALE GENOMIC DNA]</scope>
    <source>
        <strain evidence="5 6">H184</strain>
    </source>
</reference>
<protein>
    <submittedName>
        <fullName evidence="5">AraC family transcriptional regulator</fullName>
    </submittedName>
</protein>
<dbReference type="PROSITE" id="PS01124">
    <property type="entry name" value="HTH_ARAC_FAMILY_2"/>
    <property type="match status" value="1"/>
</dbReference>
<dbReference type="SMART" id="SM00342">
    <property type="entry name" value="HTH_ARAC"/>
    <property type="match status" value="1"/>
</dbReference>
<dbReference type="OrthoDB" id="323290at2"/>
<dbReference type="InterPro" id="IPR018060">
    <property type="entry name" value="HTH_AraC"/>
</dbReference>
<dbReference type="Proteomes" id="UP000270673">
    <property type="component" value="Chromosome"/>
</dbReference>
<evidence type="ECO:0000313" key="6">
    <source>
        <dbReference type="Proteomes" id="UP000270673"/>
    </source>
</evidence>
<feature type="domain" description="HTH araC/xylS-type" evidence="4">
    <location>
        <begin position="160"/>
        <end position="261"/>
    </location>
</feature>
<dbReference type="GO" id="GO:0043565">
    <property type="term" value="F:sequence-specific DNA binding"/>
    <property type="evidence" value="ECO:0007669"/>
    <property type="project" value="InterPro"/>
</dbReference>
<keyword evidence="3" id="KW-0804">Transcription</keyword>
<evidence type="ECO:0000256" key="3">
    <source>
        <dbReference type="ARBA" id="ARBA00023163"/>
    </source>
</evidence>
<dbReference type="RefSeq" id="WP_106480026.1">
    <property type="nucleotide sequence ID" value="NZ_CP032819.1"/>
</dbReference>
<keyword evidence="6" id="KW-1185">Reference proteome</keyword>
<dbReference type="Pfam" id="PF20240">
    <property type="entry name" value="DUF6597"/>
    <property type="match status" value="1"/>
</dbReference>
<dbReference type="KEGG" id="buy:D8S85_06695"/>
<dbReference type="InterPro" id="IPR046532">
    <property type="entry name" value="DUF6597"/>
</dbReference>
<dbReference type="AlphaFoldDB" id="A0A3S9VS14"/>
<dbReference type="PANTHER" id="PTHR46796">
    <property type="entry name" value="HTH-TYPE TRANSCRIPTIONAL ACTIVATOR RHAS-RELATED"/>
    <property type="match status" value="1"/>
</dbReference>
<organism evidence="5 6">
    <name type="scientific">Butyricimonas faecalis</name>
    <dbReference type="NCBI Taxonomy" id="2093856"/>
    <lineage>
        <taxon>Bacteria</taxon>
        <taxon>Pseudomonadati</taxon>
        <taxon>Bacteroidota</taxon>
        <taxon>Bacteroidia</taxon>
        <taxon>Bacteroidales</taxon>
        <taxon>Odoribacteraceae</taxon>
        <taxon>Butyricimonas</taxon>
    </lineage>
</organism>
<name>A0A3S9VS14_9BACT</name>
<keyword evidence="1" id="KW-0805">Transcription regulation</keyword>
<dbReference type="Gene3D" id="1.10.10.60">
    <property type="entry name" value="Homeodomain-like"/>
    <property type="match status" value="1"/>
</dbReference>
<gene>
    <name evidence="5" type="ORF">D8S85_06695</name>
</gene>
<dbReference type="EMBL" id="CP032819">
    <property type="protein sequence ID" value="AZS29279.1"/>
    <property type="molecule type" value="Genomic_DNA"/>
</dbReference>
<dbReference type="InterPro" id="IPR050204">
    <property type="entry name" value="AraC_XylS_family_regulators"/>
</dbReference>
<accession>A0A3S9VS14</accession>
<keyword evidence="2" id="KW-0238">DNA-binding</keyword>
<evidence type="ECO:0000259" key="4">
    <source>
        <dbReference type="PROSITE" id="PS01124"/>
    </source>
</evidence>
<dbReference type="Pfam" id="PF12833">
    <property type="entry name" value="HTH_18"/>
    <property type="match status" value="1"/>
</dbReference>
<sequence>MSKYQYRQPCRELSGYVQYYWMLDLEDVSPSCEPHRLTPQGFMEIVFYYRDSYKLILSDGEESHPRATLYGQRTEFIDILPTGRVGLMSVVFTPVGVRDILHLPLNELTNRYVSLEEVLGREGKDIEERMMNHSSFDERVDDLETFLLDRLQRRNEFENNRMRMVMTRLLRRRGMLNVDQLAGYACLSKKQFERVFAANVGLMPKQYLRVIRFLHTVEFRNRMPEADLATLAFHTGYYDAAHLANEIKTLTGYTSSTLFQLMCFSEDAESVEWFLGE</sequence>
<proteinExistence type="predicted"/>
<dbReference type="GO" id="GO:0003700">
    <property type="term" value="F:DNA-binding transcription factor activity"/>
    <property type="evidence" value="ECO:0007669"/>
    <property type="project" value="InterPro"/>
</dbReference>
<dbReference type="PANTHER" id="PTHR46796:SF13">
    <property type="entry name" value="HTH-TYPE TRANSCRIPTIONAL ACTIVATOR RHAS"/>
    <property type="match status" value="1"/>
</dbReference>
<evidence type="ECO:0000256" key="1">
    <source>
        <dbReference type="ARBA" id="ARBA00023015"/>
    </source>
</evidence>
<evidence type="ECO:0000313" key="5">
    <source>
        <dbReference type="EMBL" id="AZS29279.1"/>
    </source>
</evidence>
<evidence type="ECO:0000256" key="2">
    <source>
        <dbReference type="ARBA" id="ARBA00023125"/>
    </source>
</evidence>